<evidence type="ECO:0000313" key="6">
    <source>
        <dbReference type="Proteomes" id="UP000076848"/>
    </source>
</evidence>
<protein>
    <submittedName>
        <fullName evidence="5">AraC family transcriptional regulator</fullName>
    </submittedName>
</protein>
<dbReference type="PANTHER" id="PTHR43280">
    <property type="entry name" value="ARAC-FAMILY TRANSCRIPTIONAL REGULATOR"/>
    <property type="match status" value="1"/>
</dbReference>
<dbReference type="Proteomes" id="UP000076848">
    <property type="component" value="Unassembled WGS sequence"/>
</dbReference>
<keyword evidence="3" id="KW-0804">Transcription</keyword>
<dbReference type="Gene3D" id="1.10.10.60">
    <property type="entry name" value="Homeodomain-like"/>
    <property type="match status" value="1"/>
</dbReference>
<organism evidence="5 6">
    <name type="scientific">Bordetella ansorpii</name>
    <dbReference type="NCBI Taxonomy" id="288768"/>
    <lineage>
        <taxon>Bacteria</taxon>
        <taxon>Pseudomonadati</taxon>
        <taxon>Pseudomonadota</taxon>
        <taxon>Betaproteobacteria</taxon>
        <taxon>Burkholderiales</taxon>
        <taxon>Alcaligenaceae</taxon>
        <taxon>Bordetella</taxon>
    </lineage>
</organism>
<dbReference type="SMART" id="SM00342">
    <property type="entry name" value="HTH_ARAC"/>
    <property type="match status" value="1"/>
</dbReference>
<keyword evidence="2" id="KW-0238">DNA-binding</keyword>
<feature type="domain" description="HTH araC/xylS-type" evidence="4">
    <location>
        <begin position="214"/>
        <end position="315"/>
    </location>
</feature>
<dbReference type="PRINTS" id="PR00032">
    <property type="entry name" value="HTHARAC"/>
</dbReference>
<keyword evidence="1" id="KW-0805">Transcription regulation</keyword>
<dbReference type="SUPFAM" id="SSF46689">
    <property type="entry name" value="Homeodomain-like"/>
    <property type="match status" value="1"/>
</dbReference>
<accession>A0A157SIL2</accession>
<dbReference type="AlphaFoldDB" id="A0A157SIL2"/>
<dbReference type="InterPro" id="IPR009057">
    <property type="entry name" value="Homeodomain-like_sf"/>
</dbReference>
<dbReference type="GO" id="GO:0003700">
    <property type="term" value="F:DNA-binding transcription factor activity"/>
    <property type="evidence" value="ECO:0007669"/>
    <property type="project" value="InterPro"/>
</dbReference>
<dbReference type="InterPro" id="IPR020449">
    <property type="entry name" value="Tscrpt_reg_AraC-type_HTH"/>
</dbReference>
<dbReference type="GO" id="GO:0043565">
    <property type="term" value="F:sequence-specific DNA binding"/>
    <property type="evidence" value="ECO:0007669"/>
    <property type="project" value="InterPro"/>
</dbReference>
<name>A0A157SIL2_9BORD</name>
<dbReference type="STRING" id="288768.SAMEA3906486_02939"/>
<dbReference type="Pfam" id="PF12833">
    <property type="entry name" value="HTH_18"/>
    <property type="match status" value="1"/>
</dbReference>
<evidence type="ECO:0000256" key="1">
    <source>
        <dbReference type="ARBA" id="ARBA00023015"/>
    </source>
</evidence>
<evidence type="ECO:0000259" key="4">
    <source>
        <dbReference type="PROSITE" id="PS01124"/>
    </source>
</evidence>
<keyword evidence="6" id="KW-1185">Reference proteome</keyword>
<evidence type="ECO:0000256" key="3">
    <source>
        <dbReference type="ARBA" id="ARBA00023163"/>
    </source>
</evidence>
<evidence type="ECO:0000313" key="5">
    <source>
        <dbReference type="EMBL" id="SAI70174.1"/>
    </source>
</evidence>
<dbReference type="EMBL" id="FKIF01000006">
    <property type="protein sequence ID" value="SAI70174.1"/>
    <property type="molecule type" value="Genomic_DNA"/>
</dbReference>
<reference evidence="5 6" key="1">
    <citation type="submission" date="2016-04" db="EMBL/GenBank/DDBJ databases">
        <authorList>
            <consortium name="Pathogen Informatics"/>
        </authorList>
    </citation>
    <scope>NUCLEOTIDE SEQUENCE [LARGE SCALE GENOMIC DNA]</scope>
    <source>
        <strain evidence="5 6">H050680373</strain>
    </source>
</reference>
<gene>
    <name evidence="5" type="primary">feaR</name>
    <name evidence="5" type="ORF">SAMEA3906486_02939</name>
</gene>
<sequence>MLQQSPMEWSIDHAPIEGRIDATEAILKDSFQRWSLSSPAKPAAFQAKLRRHELAGASLVCTVTGACVEQSPPGHSSFDDEFCLGLQLNLSGRVQLQQWDTPICEGDMFLWRTDQRQDYEVLERTHSVSLMIPWQLMREHLPGRKQPPAACRIDSHTGVGSLLSQHLMGLAKEIGAVPPSAHVALCRTVIGLLDIALPEPESATRFTAMAALRERVLAYIAQHFQEDDLSPARIAAAHGISLRYLHALFAQGDTTVVGHILESRLQACWRTLVDPVCRHLQVSAIAFHWGFNSTSHFCRAFKQRFGVSPSDARGMTAHGSAIGPVESAGLSLAHAKSTCHALAGKTRTG</sequence>
<dbReference type="InterPro" id="IPR018060">
    <property type="entry name" value="HTH_AraC"/>
</dbReference>
<evidence type="ECO:0000256" key="2">
    <source>
        <dbReference type="ARBA" id="ARBA00023125"/>
    </source>
</evidence>
<dbReference type="PROSITE" id="PS01124">
    <property type="entry name" value="HTH_ARAC_FAMILY_2"/>
    <property type="match status" value="1"/>
</dbReference>
<dbReference type="PANTHER" id="PTHR43280:SF31">
    <property type="entry name" value="TRANSCRIPTIONAL REGULATORY PROTEIN"/>
    <property type="match status" value="1"/>
</dbReference>
<dbReference type="InterPro" id="IPR035418">
    <property type="entry name" value="AraC-bd_2"/>
</dbReference>
<dbReference type="Pfam" id="PF14525">
    <property type="entry name" value="AraC_binding_2"/>
    <property type="match status" value="1"/>
</dbReference>
<proteinExistence type="predicted"/>